<dbReference type="PROSITE" id="PS00678">
    <property type="entry name" value="WD_REPEATS_1"/>
    <property type="match status" value="4"/>
</dbReference>
<dbReference type="Pfam" id="PF00400">
    <property type="entry name" value="WD40"/>
    <property type="match status" value="7"/>
</dbReference>
<dbReference type="InterPro" id="IPR020472">
    <property type="entry name" value="WD40_PAC1"/>
</dbReference>
<comment type="caution">
    <text evidence="9">The sequence shown here is derived from an EMBL/GenBank/DDBJ whole genome shotgun (WGS) entry which is preliminary data.</text>
</comment>
<feature type="region of interest" description="Disordered" evidence="7">
    <location>
        <begin position="87"/>
        <end position="263"/>
    </location>
</feature>
<evidence type="ECO:0000256" key="1">
    <source>
        <dbReference type="ARBA" id="ARBA00022491"/>
    </source>
</evidence>
<keyword evidence="4" id="KW-0805">Transcription regulation</keyword>
<evidence type="ECO:0000313" key="10">
    <source>
        <dbReference type="Proteomes" id="UP001201980"/>
    </source>
</evidence>
<evidence type="ECO:0000259" key="8">
    <source>
        <dbReference type="Pfam" id="PF08581"/>
    </source>
</evidence>
<evidence type="ECO:0000256" key="6">
    <source>
        <dbReference type="PROSITE-ProRule" id="PRU00221"/>
    </source>
</evidence>
<dbReference type="PROSITE" id="PS50082">
    <property type="entry name" value="WD_REPEATS_2"/>
    <property type="match status" value="6"/>
</dbReference>
<evidence type="ECO:0000313" key="9">
    <source>
        <dbReference type="EMBL" id="KAJ2906699.1"/>
    </source>
</evidence>
<dbReference type="Gene3D" id="2.130.10.10">
    <property type="entry name" value="YVTN repeat-like/Quinoprotein amine dehydrogenase"/>
    <property type="match status" value="1"/>
</dbReference>
<accession>A0AAD5RY20</accession>
<evidence type="ECO:0000256" key="5">
    <source>
        <dbReference type="ARBA" id="ARBA00023163"/>
    </source>
</evidence>
<feature type="repeat" description="WD" evidence="6">
    <location>
        <begin position="580"/>
        <end position="611"/>
    </location>
</feature>
<dbReference type="InterPro" id="IPR015943">
    <property type="entry name" value="WD40/YVTN_repeat-like_dom_sf"/>
</dbReference>
<dbReference type="SUPFAM" id="SSF50978">
    <property type="entry name" value="WD40 repeat-like"/>
    <property type="match status" value="1"/>
</dbReference>
<feature type="domain" description="Transcriptional repressor Tup1 N-terminal" evidence="8">
    <location>
        <begin position="18"/>
        <end position="85"/>
    </location>
</feature>
<dbReference type="Gene3D" id="1.20.5.340">
    <property type="match status" value="1"/>
</dbReference>
<dbReference type="EMBL" id="JAKWBI020000010">
    <property type="protein sequence ID" value="KAJ2906699.1"/>
    <property type="molecule type" value="Genomic_DNA"/>
</dbReference>
<dbReference type="PRINTS" id="PR00320">
    <property type="entry name" value="GPROTEINBRPT"/>
</dbReference>
<feature type="repeat" description="WD" evidence="6">
    <location>
        <begin position="485"/>
        <end position="526"/>
    </location>
</feature>
<dbReference type="PROSITE" id="PS50294">
    <property type="entry name" value="WD_REPEATS_REGION"/>
    <property type="match status" value="6"/>
</dbReference>
<feature type="compositionally biased region" description="Pro residues" evidence="7">
    <location>
        <begin position="98"/>
        <end position="109"/>
    </location>
</feature>
<dbReference type="SMART" id="SM00320">
    <property type="entry name" value="WD40"/>
    <property type="match status" value="7"/>
</dbReference>
<protein>
    <submittedName>
        <fullName evidence="9">Transcriptional repressor tup1</fullName>
    </submittedName>
</protein>
<organism evidence="9 10">
    <name type="scientific">Zalerion maritima</name>
    <dbReference type="NCBI Taxonomy" id="339359"/>
    <lineage>
        <taxon>Eukaryota</taxon>
        <taxon>Fungi</taxon>
        <taxon>Dikarya</taxon>
        <taxon>Ascomycota</taxon>
        <taxon>Pezizomycotina</taxon>
        <taxon>Sordariomycetes</taxon>
        <taxon>Lulworthiomycetidae</taxon>
        <taxon>Lulworthiales</taxon>
        <taxon>Lulworthiaceae</taxon>
        <taxon>Zalerion</taxon>
    </lineage>
</organism>
<dbReference type="Proteomes" id="UP001201980">
    <property type="component" value="Unassembled WGS sequence"/>
</dbReference>
<dbReference type="InterPro" id="IPR036322">
    <property type="entry name" value="WD40_repeat_dom_sf"/>
</dbReference>
<feature type="repeat" description="WD" evidence="6">
    <location>
        <begin position="538"/>
        <end position="579"/>
    </location>
</feature>
<name>A0AAD5RY20_9PEZI</name>
<feature type="repeat" description="WD" evidence="6">
    <location>
        <begin position="399"/>
        <end position="440"/>
    </location>
</feature>
<evidence type="ECO:0000256" key="3">
    <source>
        <dbReference type="ARBA" id="ARBA00022737"/>
    </source>
</evidence>
<dbReference type="Pfam" id="PF08581">
    <property type="entry name" value="Tup_N"/>
    <property type="match status" value="1"/>
</dbReference>
<dbReference type="CDD" id="cd00200">
    <property type="entry name" value="WD40"/>
    <property type="match status" value="1"/>
</dbReference>
<sequence length="631" mass="68140">MSMYPHRGMGGVPPSNNRLNELLDQVRSEFDNQLRSTQEYEHQIQQQMNEMQLVREKVYAMEQTHMTLKQKWEEEMASLRRELASVRGGAPQGGMPPQHMPPSQAPPPSLGGGSGIFGNLIAGQGGQAGLAPPPEQPPQHQMGQPPPGPPGPPGPAGPPLQGPPPPPPPPAQQPPFSQQPPYQQGPPGPNGFQQQPPASTASPGPAKRGGGAGRPPAGGPATPQINNQMPYPGPGGPQQASPQVSSHPTPDHQRMGPAPQAPQQRTSLINALGELDPDRVPPPMKKARDDWFVIFNQNIPRLLDVDLLHTLQHESVVCCVRFSHDGKYVATGCNRSAQIFDVQSGEKVCVLQDESADISGDLYIRSVCFSPDGKYLATGAEDKLIRVWDIANRTIRNTFSGHEQDIYSLDFARDGRTIASGSGDRTVRLWDIEQGANTLILAIEDGVTTVAISPDAKYVAAGSLDRSVRVWDVAHGYLLERLEGPDGHKDSVYSVAFSPNGKDLVSGSLDKTIKMWELNAPRGLSNPAPKGGKCIRTFEGHRDFVLSVALTPDNAWVLSGSKDRGVQFWDPHTGETQLMLQGHKNSVISVAPSPAGGYFATGSGDMRARIWTYQHIRPPHPGPPAMLQQRP</sequence>
<feature type="compositionally biased region" description="Low complexity" evidence="7">
    <location>
        <begin position="237"/>
        <end position="246"/>
    </location>
</feature>
<keyword evidence="1" id="KW-0678">Repressor</keyword>
<dbReference type="InterPro" id="IPR001680">
    <property type="entry name" value="WD40_rpt"/>
</dbReference>
<keyword evidence="3" id="KW-0677">Repeat</keyword>
<dbReference type="InterPro" id="IPR019775">
    <property type="entry name" value="WD40_repeat_CS"/>
</dbReference>
<feature type="repeat" description="WD" evidence="6">
    <location>
        <begin position="440"/>
        <end position="481"/>
    </location>
</feature>
<dbReference type="InterPro" id="IPR013890">
    <property type="entry name" value="Tscrpt_rep_Tup1_N"/>
</dbReference>
<dbReference type="PANTHER" id="PTHR19879:SF9">
    <property type="entry name" value="TRANSCRIPTION INITIATION FACTOR TFIID SUBUNIT 5"/>
    <property type="match status" value="1"/>
</dbReference>
<dbReference type="PANTHER" id="PTHR19879">
    <property type="entry name" value="TRANSCRIPTION INITIATION FACTOR TFIID"/>
    <property type="match status" value="1"/>
</dbReference>
<evidence type="ECO:0000256" key="2">
    <source>
        <dbReference type="ARBA" id="ARBA00022574"/>
    </source>
</evidence>
<keyword evidence="2 6" id="KW-0853">WD repeat</keyword>
<reference evidence="9" key="1">
    <citation type="submission" date="2022-07" db="EMBL/GenBank/DDBJ databases">
        <title>Draft genome sequence of Zalerion maritima ATCC 34329, a (micro)plastics degrading marine fungus.</title>
        <authorList>
            <person name="Paco A."/>
            <person name="Goncalves M.F.M."/>
            <person name="Rocha-Santos T.A.P."/>
            <person name="Alves A."/>
        </authorList>
    </citation>
    <scope>NUCLEOTIDE SEQUENCE</scope>
    <source>
        <strain evidence="9">ATCC 34329</strain>
    </source>
</reference>
<keyword evidence="5" id="KW-0804">Transcription</keyword>
<dbReference type="FunFam" id="2.130.10.10:FF:000111">
    <property type="entry name" value="Transcriptional repressor rco-1"/>
    <property type="match status" value="1"/>
</dbReference>
<feature type="compositionally biased region" description="Low complexity" evidence="7">
    <location>
        <begin position="190"/>
        <end position="206"/>
    </location>
</feature>
<dbReference type="AlphaFoldDB" id="A0AAD5RY20"/>
<feature type="compositionally biased region" description="Pro residues" evidence="7">
    <location>
        <begin position="144"/>
        <end position="173"/>
    </location>
</feature>
<evidence type="ECO:0000256" key="4">
    <source>
        <dbReference type="ARBA" id="ARBA00023015"/>
    </source>
</evidence>
<feature type="repeat" description="WD" evidence="6">
    <location>
        <begin position="364"/>
        <end position="398"/>
    </location>
</feature>
<evidence type="ECO:0000256" key="7">
    <source>
        <dbReference type="SAM" id="MobiDB-lite"/>
    </source>
</evidence>
<gene>
    <name evidence="9" type="ORF">MKZ38_000435</name>
</gene>
<proteinExistence type="predicted"/>
<keyword evidence="10" id="KW-1185">Reference proteome</keyword>